<keyword evidence="3" id="KW-1185">Reference proteome</keyword>
<keyword evidence="1" id="KW-0812">Transmembrane</keyword>
<evidence type="ECO:0000313" key="3">
    <source>
        <dbReference type="Proteomes" id="UP000076722"/>
    </source>
</evidence>
<keyword evidence="1" id="KW-1133">Transmembrane helix</keyword>
<evidence type="ECO:0000313" key="2">
    <source>
        <dbReference type="EMBL" id="KZS91273.1"/>
    </source>
</evidence>
<evidence type="ECO:0000256" key="1">
    <source>
        <dbReference type="SAM" id="Phobius"/>
    </source>
</evidence>
<dbReference type="AlphaFoldDB" id="A0A164S9R6"/>
<organism evidence="2 3">
    <name type="scientific">Sistotremastrum niveocremeum HHB9708</name>
    <dbReference type="NCBI Taxonomy" id="1314777"/>
    <lineage>
        <taxon>Eukaryota</taxon>
        <taxon>Fungi</taxon>
        <taxon>Dikarya</taxon>
        <taxon>Basidiomycota</taxon>
        <taxon>Agaricomycotina</taxon>
        <taxon>Agaricomycetes</taxon>
        <taxon>Sistotremastrales</taxon>
        <taxon>Sistotremastraceae</taxon>
        <taxon>Sertulicium</taxon>
        <taxon>Sertulicium niveocremeum</taxon>
    </lineage>
</organism>
<name>A0A164S9R6_9AGAM</name>
<gene>
    <name evidence="2" type="ORF">SISNIDRAFT_167205</name>
</gene>
<sequence>MSGTYIRRRSFYRSNCSCSSSLSAILSHHIFGLLSSIHHCVYSSIYAHHLWRIPAPHSIHPDHLHSLPLPVCTTFLISFHIPIFSVIFGGDIWNSGLWLSFSFLDP</sequence>
<reference evidence="2 3" key="1">
    <citation type="journal article" date="2016" name="Mol. Biol. Evol.">
        <title>Comparative Genomics of Early-Diverging Mushroom-Forming Fungi Provides Insights into the Origins of Lignocellulose Decay Capabilities.</title>
        <authorList>
            <person name="Nagy L.G."/>
            <person name="Riley R."/>
            <person name="Tritt A."/>
            <person name="Adam C."/>
            <person name="Daum C."/>
            <person name="Floudas D."/>
            <person name="Sun H."/>
            <person name="Yadav J.S."/>
            <person name="Pangilinan J."/>
            <person name="Larsson K.H."/>
            <person name="Matsuura K."/>
            <person name="Barry K."/>
            <person name="Labutti K."/>
            <person name="Kuo R."/>
            <person name="Ohm R.A."/>
            <person name="Bhattacharya S.S."/>
            <person name="Shirouzu T."/>
            <person name="Yoshinaga Y."/>
            <person name="Martin F.M."/>
            <person name="Grigoriev I.V."/>
            <person name="Hibbett D.S."/>
        </authorList>
    </citation>
    <scope>NUCLEOTIDE SEQUENCE [LARGE SCALE GENOMIC DNA]</scope>
    <source>
        <strain evidence="2 3">HHB9708</strain>
    </source>
</reference>
<keyword evidence="1" id="KW-0472">Membrane</keyword>
<accession>A0A164S9R6</accession>
<dbReference type="Proteomes" id="UP000076722">
    <property type="component" value="Unassembled WGS sequence"/>
</dbReference>
<proteinExistence type="predicted"/>
<dbReference type="EMBL" id="KV419416">
    <property type="protein sequence ID" value="KZS91273.1"/>
    <property type="molecule type" value="Genomic_DNA"/>
</dbReference>
<protein>
    <submittedName>
        <fullName evidence="2">Uncharacterized protein</fullName>
    </submittedName>
</protein>
<feature type="transmembrane region" description="Helical" evidence="1">
    <location>
        <begin position="67"/>
        <end position="88"/>
    </location>
</feature>